<dbReference type="PANTHER" id="PTHR39183:SF1">
    <property type="entry name" value="SPORE COAT PROTEIN F-LIKE PROTEIN YHCQ"/>
    <property type="match status" value="1"/>
</dbReference>
<dbReference type="RefSeq" id="WP_090750553.1">
    <property type="nucleotide sequence ID" value="NZ_FOBW01000031.1"/>
</dbReference>
<evidence type="ECO:0000256" key="2">
    <source>
        <dbReference type="ARBA" id="ARBA00024325"/>
    </source>
</evidence>
<feature type="region of interest" description="Disordered" evidence="4">
    <location>
        <begin position="195"/>
        <end position="223"/>
    </location>
</feature>
<dbReference type="InterPro" id="IPR012851">
    <property type="entry name" value="Spore_coat_CotF-like"/>
</dbReference>
<dbReference type="AlphaFoldDB" id="A0A1H8KTG4"/>
<dbReference type="STRING" id="930146.SAMN05192533_1318"/>
<dbReference type="EMBL" id="FOBW01000031">
    <property type="protein sequence ID" value="SEN95698.1"/>
    <property type="molecule type" value="Genomic_DNA"/>
</dbReference>
<proteinExistence type="inferred from homology"/>
<evidence type="ECO:0000313" key="5">
    <source>
        <dbReference type="EMBL" id="SEN95698.1"/>
    </source>
</evidence>
<evidence type="ECO:0000256" key="3">
    <source>
        <dbReference type="ARBA" id="ARBA00024344"/>
    </source>
</evidence>
<dbReference type="PANTHER" id="PTHR39183">
    <property type="entry name" value="SPORE COAT PROTEIN F-LIKE PROTEIN YHCQ"/>
    <property type="match status" value="1"/>
</dbReference>
<dbReference type="InterPro" id="IPR012347">
    <property type="entry name" value="Ferritin-like"/>
</dbReference>
<accession>A0A1H8KTG4</accession>
<dbReference type="Proteomes" id="UP000198553">
    <property type="component" value="Unassembled WGS sequence"/>
</dbReference>
<keyword evidence="6" id="KW-1185">Reference proteome</keyword>
<dbReference type="Pfam" id="PF07875">
    <property type="entry name" value="Coat_F"/>
    <property type="match status" value="1"/>
</dbReference>
<dbReference type="OrthoDB" id="2374504at2"/>
<name>A0A1H8KTG4_9BACI</name>
<evidence type="ECO:0000256" key="4">
    <source>
        <dbReference type="SAM" id="MobiDB-lite"/>
    </source>
</evidence>
<organism evidence="5 6">
    <name type="scientific">Mesobacillus persicus</name>
    <dbReference type="NCBI Taxonomy" id="930146"/>
    <lineage>
        <taxon>Bacteria</taxon>
        <taxon>Bacillati</taxon>
        <taxon>Bacillota</taxon>
        <taxon>Bacilli</taxon>
        <taxon>Bacillales</taxon>
        <taxon>Bacillaceae</taxon>
        <taxon>Mesobacillus</taxon>
    </lineage>
</organism>
<dbReference type="Gene3D" id="1.20.1260.10">
    <property type="match status" value="1"/>
</dbReference>
<evidence type="ECO:0000256" key="1">
    <source>
        <dbReference type="ARBA" id="ARBA00022969"/>
    </source>
</evidence>
<dbReference type="GO" id="GO:0030435">
    <property type="term" value="P:sporulation resulting in formation of a cellular spore"/>
    <property type="evidence" value="ECO:0007669"/>
    <property type="project" value="UniProtKB-KW"/>
</dbReference>
<evidence type="ECO:0000313" key="6">
    <source>
        <dbReference type="Proteomes" id="UP000198553"/>
    </source>
</evidence>
<reference evidence="6" key="1">
    <citation type="submission" date="2016-10" db="EMBL/GenBank/DDBJ databases">
        <authorList>
            <person name="Varghese N."/>
            <person name="Submissions S."/>
        </authorList>
    </citation>
    <scope>NUCLEOTIDE SEQUENCE [LARGE SCALE GENOMIC DNA]</scope>
    <source>
        <strain evidence="6">B48,IBRC-M 10115,DSM 25386,CECT 8001</strain>
    </source>
</reference>
<gene>
    <name evidence="5" type="ORF">SAMN05192533_1318</name>
</gene>
<sequence length="223" mass="24838">MNPAAHELLETSEALRTKAAEIDQHGLFAKMCKDQHLKSILMKHQRQMLNAYQQGINFMQGRGAHISHTAPSFQPENVSTGMSDQAQATMAPMPNAQSLSDSTIATLALNVHKSGSMMGMLWANECVDPNLRMYHVNGANLCQEMAYEIWTWMNQHGYYQPPTFSTQQMTQMSGMFQPMGTMGMQNMGTMPSMGNMGNTSYSQHQGSSSAMHQMNQHNQGKLQ</sequence>
<keyword evidence="1" id="KW-0749">Sporulation</keyword>
<comment type="similarity">
    <text evidence="3">Belongs to the CotF family.</text>
</comment>
<protein>
    <submittedName>
        <fullName evidence="5">Coat F domain-containing protein</fullName>
    </submittedName>
</protein>
<comment type="subcellular location">
    <subcellularLocation>
        <location evidence="2">Spore coat</location>
    </subcellularLocation>
</comment>